<dbReference type="Proteomes" id="UP001597079">
    <property type="component" value="Unassembled WGS sequence"/>
</dbReference>
<dbReference type="PANTHER" id="PTHR43649:SF12">
    <property type="entry name" value="DIACETYLCHITOBIOSE BINDING PROTEIN DASA"/>
    <property type="match status" value="1"/>
</dbReference>
<evidence type="ECO:0000256" key="1">
    <source>
        <dbReference type="SAM" id="SignalP"/>
    </source>
</evidence>
<feature type="chain" id="PRO_5047069572" evidence="1">
    <location>
        <begin position="32"/>
        <end position="545"/>
    </location>
</feature>
<dbReference type="SUPFAM" id="SSF53850">
    <property type="entry name" value="Periplasmic binding protein-like II"/>
    <property type="match status" value="1"/>
</dbReference>
<comment type="caution">
    <text evidence="2">The sequence shown here is derived from an EMBL/GenBank/DDBJ whole genome shotgun (WGS) entry which is preliminary data.</text>
</comment>
<accession>A0ABW4JJI5</accession>
<protein>
    <submittedName>
        <fullName evidence="2">ABC transporter substrate-binding protein</fullName>
    </submittedName>
</protein>
<reference evidence="3" key="1">
    <citation type="journal article" date="2019" name="Int. J. Syst. Evol. Microbiol.">
        <title>The Global Catalogue of Microorganisms (GCM) 10K type strain sequencing project: providing services to taxonomists for standard genome sequencing and annotation.</title>
        <authorList>
            <consortium name="The Broad Institute Genomics Platform"/>
            <consortium name="The Broad Institute Genome Sequencing Center for Infectious Disease"/>
            <person name="Wu L."/>
            <person name="Ma J."/>
        </authorList>
    </citation>
    <scope>NUCLEOTIDE SEQUENCE [LARGE SCALE GENOMIC DNA]</scope>
    <source>
        <strain evidence="3">CGMCC 1.12286</strain>
    </source>
</reference>
<name>A0ABW4JJI5_9BACL</name>
<sequence length="545" mass="60251">MGQRKKMRKSMLTTAAVALGSGLLLTGCASGGSQSGSSSSGSDQPVTLSIFTPGTKSLLQSSSFTKLMDKKLNVNIQFQVASQDAATEKQQLLLSSGDYPDVIMPITWNDPISQTDVLKYGQEGVFIPLNQLIDQYAPHIKKLLQTNKYFKEDVTAPDGNIYSLGEINECYHCQFPDKMWINQTWLKKLGLKMPKTPAQFEQVLEAFKNDDPNGDGKKDEIPLSGANTLSGTHIDVFLMNAFIADDDDYYFTVNNDKLGFAANQPQWKEGLEYLHSLYAKGLIDPAAITQDGTAYQKEGEHAGVEILGAGAAEHPAEFTDSTRYKDYVAVPPLTGPNGKSYANYVPWNAPADFVITNKASKQEAIAAIKLMDYIYSPQGMIRSQYGVEGTDWETAGAKDVALGGHKALYKMITRPANAKPTNNTWGLEWYKPTGMRKSWAYNTNANAADGSGYERKLFDATEEDYMGHQRPEVVPQSLWIDPSQADEASLLQTNITNYVQQNMYQFITGAKNINKDWNAYVAGFNGLGLSKYLQIYQNAYDQTVK</sequence>
<gene>
    <name evidence="2" type="ORF">ACFSB2_17910</name>
</gene>
<dbReference type="PROSITE" id="PS51257">
    <property type="entry name" value="PROKAR_LIPOPROTEIN"/>
    <property type="match status" value="1"/>
</dbReference>
<keyword evidence="1" id="KW-0732">Signal</keyword>
<dbReference type="PANTHER" id="PTHR43649">
    <property type="entry name" value="ARABINOSE-BINDING PROTEIN-RELATED"/>
    <property type="match status" value="1"/>
</dbReference>
<evidence type="ECO:0000313" key="2">
    <source>
        <dbReference type="EMBL" id="MFD1676571.1"/>
    </source>
</evidence>
<dbReference type="RefSeq" id="WP_377944476.1">
    <property type="nucleotide sequence ID" value="NZ_JBHUCX010000073.1"/>
</dbReference>
<dbReference type="EMBL" id="JBHUCX010000073">
    <property type="protein sequence ID" value="MFD1676571.1"/>
    <property type="molecule type" value="Genomic_DNA"/>
</dbReference>
<keyword evidence="3" id="KW-1185">Reference proteome</keyword>
<dbReference type="InterPro" id="IPR050490">
    <property type="entry name" value="Bact_solute-bd_prot1"/>
</dbReference>
<feature type="signal peptide" evidence="1">
    <location>
        <begin position="1"/>
        <end position="31"/>
    </location>
</feature>
<evidence type="ECO:0000313" key="3">
    <source>
        <dbReference type="Proteomes" id="UP001597079"/>
    </source>
</evidence>
<organism evidence="2 3">
    <name type="scientific">Alicyclobacillus fodiniaquatilis</name>
    <dbReference type="NCBI Taxonomy" id="1661150"/>
    <lineage>
        <taxon>Bacteria</taxon>
        <taxon>Bacillati</taxon>
        <taxon>Bacillota</taxon>
        <taxon>Bacilli</taxon>
        <taxon>Bacillales</taxon>
        <taxon>Alicyclobacillaceae</taxon>
        <taxon>Alicyclobacillus</taxon>
    </lineage>
</organism>
<dbReference type="Gene3D" id="3.40.190.10">
    <property type="entry name" value="Periplasmic binding protein-like II"/>
    <property type="match status" value="2"/>
</dbReference>
<proteinExistence type="predicted"/>